<dbReference type="SUPFAM" id="SSF75217">
    <property type="entry name" value="alpha/beta knot"/>
    <property type="match status" value="1"/>
</dbReference>
<proteinExistence type="inferred from homology"/>
<dbReference type="CDD" id="cd18084">
    <property type="entry name" value="RsmE-like"/>
    <property type="match status" value="1"/>
</dbReference>
<keyword evidence="3 10" id="KW-0963">Cytoplasm</keyword>
<dbReference type="Gene3D" id="3.40.1280.10">
    <property type="match status" value="1"/>
</dbReference>
<sequence length="249" mass="27556">MRYFFIEQPAVVGPTALITGADARHIKTVLRLKPGDTIGLFDGKGFEYKARIVAMSSAKVEVSVIQCFPAAAESPVQIIVAQAFLKEKKMDTLIRQLTELGITGWTPFFAERSVPRPDKKQLSARTQRWKKIAKEALKQCKRGRIPEIGETASFEGVLNQSEPYDLKIAFWEDEPAPVNAFLPKPGRQINTIFVLLGPEGGFTVQEMERARARGFVTAGLGPRILRAETATIAACVLLQYLYGDMGKIS</sequence>
<accession>A0A8J6TI55</accession>
<dbReference type="NCBIfam" id="TIGR00046">
    <property type="entry name" value="RsmE family RNA methyltransferase"/>
    <property type="match status" value="1"/>
</dbReference>
<evidence type="ECO:0000256" key="3">
    <source>
        <dbReference type="ARBA" id="ARBA00022490"/>
    </source>
</evidence>
<dbReference type="GO" id="GO:0070475">
    <property type="term" value="P:rRNA base methylation"/>
    <property type="evidence" value="ECO:0007669"/>
    <property type="project" value="TreeGrafter"/>
</dbReference>
<evidence type="ECO:0000313" key="13">
    <source>
        <dbReference type="EMBL" id="MBC8362750.1"/>
    </source>
</evidence>
<dbReference type="EC" id="2.1.1.193" evidence="10"/>
<evidence type="ECO:0000256" key="4">
    <source>
        <dbReference type="ARBA" id="ARBA00022552"/>
    </source>
</evidence>
<keyword evidence="6 10" id="KW-0808">Transferase</keyword>
<keyword evidence="7 10" id="KW-0949">S-adenosyl-L-methionine</keyword>
<dbReference type="EMBL" id="JACNJH010000215">
    <property type="protein sequence ID" value="MBC8362750.1"/>
    <property type="molecule type" value="Genomic_DNA"/>
</dbReference>
<evidence type="ECO:0000259" key="12">
    <source>
        <dbReference type="Pfam" id="PF20260"/>
    </source>
</evidence>
<evidence type="ECO:0000256" key="2">
    <source>
        <dbReference type="ARBA" id="ARBA00005528"/>
    </source>
</evidence>
<evidence type="ECO:0000259" key="11">
    <source>
        <dbReference type="Pfam" id="PF04452"/>
    </source>
</evidence>
<reference evidence="13 14" key="1">
    <citation type="submission" date="2020-08" db="EMBL/GenBank/DDBJ databases">
        <title>Bridging the membrane lipid divide: bacteria of the FCB group superphylum have the potential to synthesize archaeal ether lipids.</title>
        <authorList>
            <person name="Villanueva L."/>
            <person name="Von Meijenfeldt F.A.B."/>
            <person name="Westbye A.B."/>
            <person name="Yadav S."/>
            <person name="Hopmans E.C."/>
            <person name="Dutilh B.E."/>
            <person name="Sinninghe Damste J.S."/>
        </authorList>
    </citation>
    <scope>NUCLEOTIDE SEQUENCE [LARGE SCALE GENOMIC DNA]</scope>
    <source>
        <strain evidence="13">NIOZ-UU30</strain>
    </source>
</reference>
<comment type="caution">
    <text evidence="13">The sequence shown here is derived from an EMBL/GenBank/DDBJ whole genome shotgun (WGS) entry which is preliminary data.</text>
</comment>
<dbReference type="InterPro" id="IPR015947">
    <property type="entry name" value="PUA-like_sf"/>
</dbReference>
<evidence type="ECO:0000256" key="1">
    <source>
        <dbReference type="ARBA" id="ARBA00004496"/>
    </source>
</evidence>
<evidence type="ECO:0000256" key="5">
    <source>
        <dbReference type="ARBA" id="ARBA00022603"/>
    </source>
</evidence>
<evidence type="ECO:0000256" key="9">
    <source>
        <dbReference type="ARBA" id="ARBA00047944"/>
    </source>
</evidence>
<dbReference type="Pfam" id="PF20260">
    <property type="entry name" value="PUA_4"/>
    <property type="match status" value="1"/>
</dbReference>
<dbReference type="PIRSF" id="PIRSF015601">
    <property type="entry name" value="MTase_slr0722"/>
    <property type="match status" value="1"/>
</dbReference>
<dbReference type="NCBIfam" id="NF008692">
    <property type="entry name" value="PRK11713.1-5"/>
    <property type="match status" value="1"/>
</dbReference>
<gene>
    <name evidence="13" type="ORF">H8E23_15300</name>
</gene>
<name>A0A8J6TI55_9BACT</name>
<dbReference type="SUPFAM" id="SSF88697">
    <property type="entry name" value="PUA domain-like"/>
    <property type="match status" value="1"/>
</dbReference>
<comment type="function">
    <text evidence="8 10">Specifically methylates the N3 position of the uracil ring of uridine 1498 (m3U1498) in 16S rRNA. Acts on the fully assembled 30S ribosomal subunit.</text>
</comment>
<organism evidence="13 14">
    <name type="scientific">Candidatus Desulfatibia profunda</name>
    <dbReference type="NCBI Taxonomy" id="2841695"/>
    <lineage>
        <taxon>Bacteria</taxon>
        <taxon>Pseudomonadati</taxon>
        <taxon>Thermodesulfobacteriota</taxon>
        <taxon>Desulfobacteria</taxon>
        <taxon>Desulfobacterales</taxon>
        <taxon>Desulfobacterales incertae sedis</taxon>
        <taxon>Candidatus Desulfatibia</taxon>
    </lineage>
</organism>
<feature type="domain" description="Ribosomal RNA small subunit methyltransferase E PUA-like" evidence="12">
    <location>
        <begin position="18"/>
        <end position="64"/>
    </location>
</feature>
<dbReference type="InterPro" id="IPR046887">
    <property type="entry name" value="RsmE_PUA-like"/>
</dbReference>
<dbReference type="InterPro" id="IPR029028">
    <property type="entry name" value="Alpha/beta_knot_MTases"/>
</dbReference>
<dbReference type="PANTHER" id="PTHR30027">
    <property type="entry name" value="RIBOSOMAL RNA SMALL SUBUNIT METHYLTRANSFERASE E"/>
    <property type="match status" value="1"/>
</dbReference>
<keyword evidence="5 10" id="KW-0489">Methyltransferase</keyword>
<dbReference type="Pfam" id="PF04452">
    <property type="entry name" value="Methyltrans_RNA"/>
    <property type="match status" value="1"/>
</dbReference>
<dbReference type="GO" id="GO:0070042">
    <property type="term" value="F:rRNA (uridine-N3-)-methyltransferase activity"/>
    <property type="evidence" value="ECO:0007669"/>
    <property type="project" value="TreeGrafter"/>
</dbReference>
<dbReference type="Proteomes" id="UP000603434">
    <property type="component" value="Unassembled WGS sequence"/>
</dbReference>
<comment type="similarity">
    <text evidence="2 10">Belongs to the RNA methyltransferase RsmE family.</text>
</comment>
<keyword evidence="4 10" id="KW-0698">rRNA processing</keyword>
<dbReference type="GO" id="GO:0005737">
    <property type="term" value="C:cytoplasm"/>
    <property type="evidence" value="ECO:0007669"/>
    <property type="project" value="UniProtKB-SubCell"/>
</dbReference>
<evidence type="ECO:0000313" key="14">
    <source>
        <dbReference type="Proteomes" id="UP000603434"/>
    </source>
</evidence>
<evidence type="ECO:0000256" key="8">
    <source>
        <dbReference type="ARBA" id="ARBA00025699"/>
    </source>
</evidence>
<evidence type="ECO:0000256" key="7">
    <source>
        <dbReference type="ARBA" id="ARBA00022691"/>
    </source>
</evidence>
<dbReference type="InterPro" id="IPR046886">
    <property type="entry name" value="RsmE_MTase_dom"/>
</dbReference>
<evidence type="ECO:0000256" key="10">
    <source>
        <dbReference type="PIRNR" id="PIRNR015601"/>
    </source>
</evidence>
<evidence type="ECO:0000256" key="6">
    <source>
        <dbReference type="ARBA" id="ARBA00022679"/>
    </source>
</evidence>
<dbReference type="PANTHER" id="PTHR30027:SF3">
    <property type="entry name" value="16S RRNA (URACIL(1498)-N(3))-METHYLTRANSFERASE"/>
    <property type="match status" value="1"/>
</dbReference>
<protein>
    <recommendedName>
        <fullName evidence="10">Ribosomal RNA small subunit methyltransferase E</fullName>
        <ecNumber evidence="10">2.1.1.193</ecNumber>
    </recommendedName>
</protein>
<comment type="subcellular location">
    <subcellularLocation>
        <location evidence="1 10">Cytoplasm</location>
    </subcellularLocation>
</comment>
<comment type="catalytic activity">
    <reaction evidence="9 10">
        <text>uridine(1498) in 16S rRNA + S-adenosyl-L-methionine = N(3)-methyluridine(1498) in 16S rRNA + S-adenosyl-L-homocysteine + H(+)</text>
        <dbReference type="Rhea" id="RHEA:42920"/>
        <dbReference type="Rhea" id="RHEA-COMP:10283"/>
        <dbReference type="Rhea" id="RHEA-COMP:10284"/>
        <dbReference type="ChEBI" id="CHEBI:15378"/>
        <dbReference type="ChEBI" id="CHEBI:57856"/>
        <dbReference type="ChEBI" id="CHEBI:59789"/>
        <dbReference type="ChEBI" id="CHEBI:65315"/>
        <dbReference type="ChEBI" id="CHEBI:74502"/>
        <dbReference type="EC" id="2.1.1.193"/>
    </reaction>
</comment>
<dbReference type="InterPro" id="IPR006700">
    <property type="entry name" value="RsmE"/>
</dbReference>
<dbReference type="AlphaFoldDB" id="A0A8J6TI55"/>
<feature type="domain" description="Ribosomal RNA small subunit methyltransferase E methyltransferase" evidence="11">
    <location>
        <begin position="73"/>
        <end position="239"/>
    </location>
</feature>
<dbReference type="InterPro" id="IPR029026">
    <property type="entry name" value="tRNA_m1G_MTases_N"/>
</dbReference>